<sequence length="111" mass="12327">MSERVPRNFGLFAMTADGKVTSLTNPKYNNSNSNLRTNTLLVSINCIDLELDTKFIPVNMDIVDFPSTLESLNTPTQNGAAVLILFPNSLGTQPRQSAYSGWMPKTHPYVY</sequence>
<evidence type="ECO:0000313" key="1">
    <source>
        <dbReference type="EMBL" id="KAJ5207432.1"/>
    </source>
</evidence>
<dbReference type="AlphaFoldDB" id="A0A9W9MTV3"/>
<keyword evidence="2" id="KW-1185">Reference proteome</keyword>
<proteinExistence type="predicted"/>
<reference evidence="1" key="2">
    <citation type="journal article" date="2023" name="IMA Fungus">
        <title>Comparative genomic study of the Penicillium genus elucidates a diverse pangenome and 15 lateral gene transfer events.</title>
        <authorList>
            <person name="Petersen C."/>
            <person name="Sorensen T."/>
            <person name="Nielsen M.R."/>
            <person name="Sondergaard T.E."/>
            <person name="Sorensen J.L."/>
            <person name="Fitzpatrick D.A."/>
            <person name="Frisvad J.C."/>
            <person name="Nielsen K.L."/>
        </authorList>
    </citation>
    <scope>NUCLEOTIDE SEQUENCE</scope>
    <source>
        <strain evidence="1">IBT 16849</strain>
    </source>
</reference>
<dbReference type="OrthoDB" id="10628537at2759"/>
<gene>
    <name evidence="1" type="ORF">N7472_003880</name>
</gene>
<evidence type="ECO:0000313" key="2">
    <source>
        <dbReference type="Proteomes" id="UP001150879"/>
    </source>
</evidence>
<reference evidence="1" key="1">
    <citation type="submission" date="2022-11" db="EMBL/GenBank/DDBJ databases">
        <authorList>
            <person name="Petersen C."/>
        </authorList>
    </citation>
    <scope>NUCLEOTIDE SEQUENCE</scope>
    <source>
        <strain evidence="1">IBT 16849</strain>
    </source>
</reference>
<dbReference type="EMBL" id="JAPQKP010000002">
    <property type="protein sequence ID" value="KAJ5207432.1"/>
    <property type="molecule type" value="Genomic_DNA"/>
</dbReference>
<comment type="caution">
    <text evidence="1">The sequence shown here is derived from an EMBL/GenBank/DDBJ whole genome shotgun (WGS) entry which is preliminary data.</text>
</comment>
<organism evidence="1 2">
    <name type="scientific">Penicillium cf. griseofulvum</name>
    <dbReference type="NCBI Taxonomy" id="2972120"/>
    <lineage>
        <taxon>Eukaryota</taxon>
        <taxon>Fungi</taxon>
        <taxon>Dikarya</taxon>
        <taxon>Ascomycota</taxon>
        <taxon>Pezizomycotina</taxon>
        <taxon>Eurotiomycetes</taxon>
        <taxon>Eurotiomycetidae</taxon>
        <taxon>Eurotiales</taxon>
        <taxon>Aspergillaceae</taxon>
        <taxon>Penicillium</taxon>
    </lineage>
</organism>
<accession>A0A9W9MTV3</accession>
<protein>
    <submittedName>
        <fullName evidence="1">Uncharacterized protein</fullName>
    </submittedName>
</protein>
<name>A0A9W9MTV3_9EURO</name>
<dbReference type="Proteomes" id="UP001150879">
    <property type="component" value="Unassembled WGS sequence"/>
</dbReference>